<evidence type="ECO:0000256" key="11">
    <source>
        <dbReference type="ARBA" id="ARBA00022840"/>
    </source>
</evidence>
<dbReference type="InterPro" id="IPR003660">
    <property type="entry name" value="HAMP_dom"/>
</dbReference>
<dbReference type="GO" id="GO:0005886">
    <property type="term" value="C:plasma membrane"/>
    <property type="evidence" value="ECO:0007669"/>
    <property type="project" value="UniProtKB-SubCell"/>
</dbReference>
<evidence type="ECO:0000256" key="7">
    <source>
        <dbReference type="ARBA" id="ARBA00022679"/>
    </source>
</evidence>
<dbReference type="SUPFAM" id="SSF55874">
    <property type="entry name" value="ATPase domain of HSP90 chaperone/DNA topoisomerase II/histidine kinase"/>
    <property type="match status" value="1"/>
</dbReference>
<keyword evidence="20" id="KW-1185">Reference proteome</keyword>
<keyword evidence="14 15" id="KW-0472">Membrane</keyword>
<keyword evidence="6" id="KW-0597">Phosphoprotein</keyword>
<evidence type="ECO:0000313" key="20">
    <source>
        <dbReference type="Proteomes" id="UP000245839"/>
    </source>
</evidence>
<dbReference type="SMART" id="SM00388">
    <property type="entry name" value="HisKA"/>
    <property type="match status" value="1"/>
</dbReference>
<dbReference type="Pfam" id="PF02518">
    <property type="entry name" value="HATPase_c"/>
    <property type="match status" value="1"/>
</dbReference>
<keyword evidence="12 15" id="KW-1133">Transmembrane helix</keyword>
<evidence type="ECO:0000256" key="6">
    <source>
        <dbReference type="ARBA" id="ARBA00022553"/>
    </source>
</evidence>
<dbReference type="PROSITE" id="PS50885">
    <property type="entry name" value="HAMP"/>
    <property type="match status" value="1"/>
</dbReference>
<evidence type="ECO:0000256" key="12">
    <source>
        <dbReference type="ARBA" id="ARBA00022989"/>
    </source>
</evidence>
<dbReference type="Gene3D" id="1.10.287.130">
    <property type="match status" value="1"/>
</dbReference>
<dbReference type="Gene3D" id="3.30.565.10">
    <property type="entry name" value="Histidine kinase-like ATPase, C-terminal domain"/>
    <property type="match status" value="1"/>
</dbReference>
<dbReference type="InterPro" id="IPR005467">
    <property type="entry name" value="His_kinase_dom"/>
</dbReference>
<evidence type="ECO:0000256" key="9">
    <source>
        <dbReference type="ARBA" id="ARBA00022741"/>
    </source>
</evidence>
<dbReference type="PROSITE" id="PS50109">
    <property type="entry name" value="HIS_KIN"/>
    <property type="match status" value="1"/>
</dbReference>
<feature type="transmembrane region" description="Helical" evidence="15">
    <location>
        <begin position="131"/>
        <end position="150"/>
    </location>
</feature>
<dbReference type="InterPro" id="IPR004358">
    <property type="entry name" value="Sig_transdc_His_kin-like_C"/>
</dbReference>
<evidence type="ECO:0000313" key="21">
    <source>
        <dbReference type="Proteomes" id="UP000251571"/>
    </source>
</evidence>
<dbReference type="SUPFAM" id="SSF47384">
    <property type="entry name" value="Homodimeric domain of signal transducing histidine kinase"/>
    <property type="match status" value="1"/>
</dbReference>
<keyword evidence="5" id="KW-0997">Cell inner membrane</keyword>
<dbReference type="InterPro" id="IPR036097">
    <property type="entry name" value="HisK_dim/P_sf"/>
</dbReference>
<dbReference type="EMBL" id="UETC01000021">
    <property type="protein sequence ID" value="SSA51505.1"/>
    <property type="molecule type" value="Genomic_DNA"/>
</dbReference>
<proteinExistence type="predicted"/>
<evidence type="ECO:0000256" key="15">
    <source>
        <dbReference type="SAM" id="Phobius"/>
    </source>
</evidence>
<evidence type="ECO:0000259" key="16">
    <source>
        <dbReference type="PROSITE" id="PS50109"/>
    </source>
</evidence>
<reference evidence="18 20" key="2">
    <citation type="submission" date="2018-03" db="EMBL/GenBank/DDBJ databases">
        <title>Genomic Encyclopedia of Archaeal and Bacterial Type Strains, Phase II (KMG-II): from individual species to whole genera.</title>
        <authorList>
            <person name="Goeker M."/>
        </authorList>
    </citation>
    <scope>NUCLEOTIDE SEQUENCE [LARGE SCALE GENOMIC DNA]</scope>
    <source>
        <strain evidence="18 20">DSM 25227</strain>
    </source>
</reference>
<dbReference type="EC" id="2.7.13.3" evidence="3"/>
<evidence type="ECO:0000256" key="13">
    <source>
        <dbReference type="ARBA" id="ARBA00023012"/>
    </source>
</evidence>
<keyword evidence="9" id="KW-0547">Nucleotide-binding</keyword>
<evidence type="ECO:0000256" key="4">
    <source>
        <dbReference type="ARBA" id="ARBA00022475"/>
    </source>
</evidence>
<evidence type="ECO:0000256" key="2">
    <source>
        <dbReference type="ARBA" id="ARBA00004429"/>
    </source>
</evidence>
<evidence type="ECO:0000256" key="14">
    <source>
        <dbReference type="ARBA" id="ARBA00023136"/>
    </source>
</evidence>
<keyword evidence="4" id="KW-1003">Cell membrane</keyword>
<dbReference type="InterPro" id="IPR003661">
    <property type="entry name" value="HisK_dim/P_dom"/>
</dbReference>
<evidence type="ECO:0000256" key="8">
    <source>
        <dbReference type="ARBA" id="ARBA00022692"/>
    </source>
</evidence>
<comment type="catalytic activity">
    <reaction evidence="1">
        <text>ATP + protein L-histidine = ADP + protein N-phospho-L-histidine.</text>
        <dbReference type="EC" id="2.7.13.3"/>
    </reaction>
</comment>
<keyword evidence="8 15" id="KW-0812">Transmembrane</keyword>
<evidence type="ECO:0000313" key="19">
    <source>
        <dbReference type="EMBL" id="SSA51505.1"/>
    </source>
</evidence>
<dbReference type="InterPro" id="IPR050980">
    <property type="entry name" value="2C_sensor_his_kinase"/>
</dbReference>
<dbReference type="PANTHER" id="PTHR44936">
    <property type="entry name" value="SENSOR PROTEIN CREC"/>
    <property type="match status" value="1"/>
</dbReference>
<dbReference type="Pfam" id="PF00512">
    <property type="entry name" value="HisKA"/>
    <property type="match status" value="1"/>
</dbReference>
<dbReference type="Proteomes" id="UP000245839">
    <property type="component" value="Unassembled WGS sequence"/>
</dbReference>
<evidence type="ECO:0000313" key="18">
    <source>
        <dbReference type="EMBL" id="PWJ10904.1"/>
    </source>
</evidence>
<dbReference type="SMART" id="SM00387">
    <property type="entry name" value="HATPase_c"/>
    <property type="match status" value="1"/>
</dbReference>
<keyword evidence="10 19" id="KW-0418">Kinase</keyword>
<dbReference type="InterPro" id="IPR003594">
    <property type="entry name" value="HATPase_dom"/>
</dbReference>
<dbReference type="PANTHER" id="PTHR44936:SF5">
    <property type="entry name" value="SENSOR HISTIDINE KINASE ENVZ"/>
    <property type="match status" value="1"/>
</dbReference>
<dbReference type="PRINTS" id="PR00344">
    <property type="entry name" value="BCTRLSENSOR"/>
</dbReference>
<dbReference type="AlphaFoldDB" id="A0A2Y9B630"/>
<organism evidence="19 21">
    <name type="scientific">Jannaschia seohaensis</name>
    <dbReference type="NCBI Taxonomy" id="475081"/>
    <lineage>
        <taxon>Bacteria</taxon>
        <taxon>Pseudomonadati</taxon>
        <taxon>Pseudomonadota</taxon>
        <taxon>Alphaproteobacteria</taxon>
        <taxon>Rhodobacterales</taxon>
        <taxon>Roseobacteraceae</taxon>
        <taxon>Jannaschia</taxon>
    </lineage>
</organism>
<evidence type="ECO:0000256" key="5">
    <source>
        <dbReference type="ARBA" id="ARBA00022519"/>
    </source>
</evidence>
<dbReference type="GO" id="GO:0000155">
    <property type="term" value="F:phosphorelay sensor kinase activity"/>
    <property type="evidence" value="ECO:0007669"/>
    <property type="project" value="InterPro"/>
</dbReference>
<dbReference type="EMBL" id="QGDJ01000021">
    <property type="protein sequence ID" value="PWJ10904.1"/>
    <property type="molecule type" value="Genomic_DNA"/>
</dbReference>
<reference evidence="19 21" key="1">
    <citation type="submission" date="2016-10" db="EMBL/GenBank/DDBJ databases">
        <authorList>
            <person name="Cai Z."/>
        </authorList>
    </citation>
    <scope>NUCLEOTIDE SEQUENCE [LARGE SCALE GENOMIC DNA]</scope>
    <source>
        <strain evidence="19 21">DSM 25227</strain>
    </source>
</reference>
<feature type="domain" description="Histidine kinase" evidence="16">
    <location>
        <begin position="210"/>
        <end position="402"/>
    </location>
</feature>
<gene>
    <name evidence="18" type="ORF">BCF38_1217</name>
    <name evidence="19" type="ORF">SAMN05421539_1217</name>
</gene>
<dbReference type="InterPro" id="IPR036890">
    <property type="entry name" value="HATPase_C_sf"/>
</dbReference>
<evidence type="ECO:0000256" key="3">
    <source>
        <dbReference type="ARBA" id="ARBA00012438"/>
    </source>
</evidence>
<evidence type="ECO:0000256" key="10">
    <source>
        <dbReference type="ARBA" id="ARBA00022777"/>
    </source>
</evidence>
<accession>A0A2Y9B630</accession>
<dbReference type="GO" id="GO:0005524">
    <property type="term" value="F:ATP binding"/>
    <property type="evidence" value="ECO:0007669"/>
    <property type="project" value="UniProtKB-KW"/>
</dbReference>
<comment type="subcellular location">
    <subcellularLocation>
        <location evidence="2">Cell inner membrane</location>
        <topology evidence="2">Multi-pass membrane protein</topology>
    </subcellularLocation>
</comment>
<sequence>MPRSFYARAALILTVPIVVLQLAVAVMFLQRHYEDVTVQMTTNMAREVALVRGRPDLAGPLGIELGQGPVSNRIGVWDLSGRAMREQFEQLFEGVRVDALTTRKQVRLGFADGTWMEFSRSSVSASNPHQLLVLMVGVALLMTAISFLFMRGQIRPIYRLARAAEAFGRGQSMKYVPTGAREVRAAGTAFLHMRTRIERHIEQRTLLLSGVSHDLRTPLTRMKLELSMMEGPEAEELTRDVAAMERIIDTFLDFAHEDAVAKREPVDALDLLREAARTAPGDVEIWGVPATVDLQAGSIVRALGNLMGNALSYGSCARAGVTVSDQTVAFTVEDDGPGIPEADREAATRPFSRLDTARSNTRGNVGLGLSIVRDVARAHGGVLRLGQSETLGGLKAEIVIPI</sequence>
<dbReference type="CDD" id="cd00082">
    <property type="entry name" value="HisKA"/>
    <property type="match status" value="1"/>
</dbReference>
<feature type="domain" description="HAMP" evidence="17">
    <location>
        <begin position="151"/>
        <end position="202"/>
    </location>
</feature>
<evidence type="ECO:0000259" key="17">
    <source>
        <dbReference type="PROSITE" id="PS50885"/>
    </source>
</evidence>
<dbReference type="Proteomes" id="UP000251571">
    <property type="component" value="Unassembled WGS sequence"/>
</dbReference>
<keyword evidence="7" id="KW-0808">Transferase</keyword>
<keyword evidence="11" id="KW-0067">ATP-binding</keyword>
<name>A0A2Y9B630_9RHOB</name>
<keyword evidence="13" id="KW-0902">Two-component regulatory system</keyword>
<protein>
    <recommendedName>
        <fullName evidence="3">histidine kinase</fullName>
        <ecNumber evidence="3">2.7.13.3</ecNumber>
    </recommendedName>
</protein>
<evidence type="ECO:0000256" key="1">
    <source>
        <dbReference type="ARBA" id="ARBA00000085"/>
    </source>
</evidence>